<sequence>MALPLPASVPVAAISSRLPFPPSCTKHYAPSRVTALKLSNELTMRRSADYKPPIWSFEYIQSLKVDYVEESFRRRIQVEGRCYSGARRKGDGQGSFATTQAH</sequence>
<protein>
    <submittedName>
        <fullName evidence="1">Uncharacterized protein</fullName>
    </submittedName>
</protein>
<keyword evidence="2" id="KW-1185">Reference proteome</keyword>
<proteinExistence type="predicted"/>
<name>A0AAV5I5L1_9ROSI</name>
<dbReference type="Proteomes" id="UP001054252">
    <property type="component" value="Unassembled WGS sequence"/>
</dbReference>
<gene>
    <name evidence="1" type="ORF">SLEP1_g7723</name>
</gene>
<dbReference type="AlphaFoldDB" id="A0AAV5I5L1"/>
<dbReference type="EMBL" id="BPVZ01000008">
    <property type="protein sequence ID" value="GKU94197.1"/>
    <property type="molecule type" value="Genomic_DNA"/>
</dbReference>
<reference evidence="1 2" key="1">
    <citation type="journal article" date="2021" name="Commun. Biol.">
        <title>The genome of Shorea leprosula (Dipterocarpaceae) highlights the ecological relevance of drought in aseasonal tropical rainforests.</title>
        <authorList>
            <person name="Ng K.K.S."/>
            <person name="Kobayashi M.J."/>
            <person name="Fawcett J.A."/>
            <person name="Hatakeyama M."/>
            <person name="Paape T."/>
            <person name="Ng C.H."/>
            <person name="Ang C.C."/>
            <person name="Tnah L.H."/>
            <person name="Lee C.T."/>
            <person name="Nishiyama T."/>
            <person name="Sese J."/>
            <person name="O'Brien M.J."/>
            <person name="Copetti D."/>
            <person name="Mohd Noor M.I."/>
            <person name="Ong R.C."/>
            <person name="Putra M."/>
            <person name="Sireger I.Z."/>
            <person name="Indrioko S."/>
            <person name="Kosugi Y."/>
            <person name="Izuno A."/>
            <person name="Isagi Y."/>
            <person name="Lee S.L."/>
            <person name="Shimizu K.K."/>
        </authorList>
    </citation>
    <scope>NUCLEOTIDE SEQUENCE [LARGE SCALE GENOMIC DNA]</scope>
    <source>
        <strain evidence="1">214</strain>
    </source>
</reference>
<evidence type="ECO:0000313" key="1">
    <source>
        <dbReference type="EMBL" id="GKU94197.1"/>
    </source>
</evidence>
<accession>A0AAV5I5L1</accession>
<comment type="caution">
    <text evidence="1">The sequence shown here is derived from an EMBL/GenBank/DDBJ whole genome shotgun (WGS) entry which is preliminary data.</text>
</comment>
<evidence type="ECO:0000313" key="2">
    <source>
        <dbReference type="Proteomes" id="UP001054252"/>
    </source>
</evidence>
<organism evidence="1 2">
    <name type="scientific">Rubroshorea leprosula</name>
    <dbReference type="NCBI Taxonomy" id="152421"/>
    <lineage>
        <taxon>Eukaryota</taxon>
        <taxon>Viridiplantae</taxon>
        <taxon>Streptophyta</taxon>
        <taxon>Embryophyta</taxon>
        <taxon>Tracheophyta</taxon>
        <taxon>Spermatophyta</taxon>
        <taxon>Magnoliopsida</taxon>
        <taxon>eudicotyledons</taxon>
        <taxon>Gunneridae</taxon>
        <taxon>Pentapetalae</taxon>
        <taxon>rosids</taxon>
        <taxon>malvids</taxon>
        <taxon>Malvales</taxon>
        <taxon>Dipterocarpaceae</taxon>
        <taxon>Rubroshorea</taxon>
    </lineage>
</organism>